<sequence>MAEELGRITRPATANYQGKRKLMLAPLIHLAGPSDSVPPEGTEILGRYWDQVDIQVRAVQNALGSVAHIFHENLPEGGPAGLGYLEATAQGSYGLAAGLVEAGAVLEATESMEILAESLDLQRCLMQPLMSPTVAARLQEWFGEANHRRYEFVADAINATLGEDETGLLFINERHQVQFPVDIEVIYIAPPALDEFRRWLQNWSENFQRQMAEQAAGSANSAEEEDEPQ</sequence>
<dbReference type="EMBL" id="CASHTH010003053">
    <property type="protein sequence ID" value="CAI8039639.1"/>
    <property type="molecule type" value="Genomic_DNA"/>
</dbReference>
<organism evidence="1 2">
    <name type="scientific">Geodia barretti</name>
    <name type="common">Barrett's horny sponge</name>
    <dbReference type="NCBI Taxonomy" id="519541"/>
    <lineage>
        <taxon>Eukaryota</taxon>
        <taxon>Metazoa</taxon>
        <taxon>Porifera</taxon>
        <taxon>Demospongiae</taxon>
        <taxon>Heteroscleromorpha</taxon>
        <taxon>Tetractinellida</taxon>
        <taxon>Astrophorina</taxon>
        <taxon>Geodiidae</taxon>
        <taxon>Geodia</taxon>
    </lineage>
</organism>
<comment type="caution">
    <text evidence="1">The sequence shown here is derived from an EMBL/GenBank/DDBJ whole genome shotgun (WGS) entry which is preliminary data.</text>
</comment>
<protein>
    <submittedName>
        <fullName evidence="1">Uncharacterized protein</fullName>
    </submittedName>
</protein>
<gene>
    <name evidence="1" type="ORF">GBAR_LOCUS22078</name>
</gene>
<keyword evidence="2" id="KW-1185">Reference proteome</keyword>
<dbReference type="AlphaFoldDB" id="A0AA35X0H5"/>
<proteinExistence type="predicted"/>
<evidence type="ECO:0000313" key="2">
    <source>
        <dbReference type="Proteomes" id="UP001174909"/>
    </source>
</evidence>
<accession>A0AA35X0H5</accession>
<name>A0AA35X0H5_GEOBA</name>
<dbReference type="Proteomes" id="UP001174909">
    <property type="component" value="Unassembled WGS sequence"/>
</dbReference>
<reference evidence="1" key="1">
    <citation type="submission" date="2023-03" db="EMBL/GenBank/DDBJ databases">
        <authorList>
            <person name="Steffen K."/>
            <person name="Cardenas P."/>
        </authorList>
    </citation>
    <scope>NUCLEOTIDE SEQUENCE</scope>
</reference>
<evidence type="ECO:0000313" key="1">
    <source>
        <dbReference type="EMBL" id="CAI8039639.1"/>
    </source>
</evidence>